<evidence type="ECO:0000256" key="3">
    <source>
        <dbReference type="ARBA" id="ARBA00004496"/>
    </source>
</evidence>
<evidence type="ECO:0000256" key="12">
    <source>
        <dbReference type="ARBA" id="ARBA00056232"/>
    </source>
</evidence>
<proteinExistence type="inferred from homology"/>
<dbReference type="Gene3D" id="3.40.140.10">
    <property type="entry name" value="Cytidine Deaminase, domain 2"/>
    <property type="match status" value="1"/>
</dbReference>
<dbReference type="GO" id="GO:0005634">
    <property type="term" value="C:nucleus"/>
    <property type="evidence" value="ECO:0007669"/>
    <property type="project" value="UniProtKB-SubCell"/>
</dbReference>
<dbReference type="GO" id="GO:0046087">
    <property type="term" value="P:cytidine metabolic process"/>
    <property type="evidence" value="ECO:0007669"/>
    <property type="project" value="TreeGrafter"/>
</dbReference>
<reference evidence="18 19" key="1">
    <citation type="submission" date="2019-04" db="EMBL/GenBank/DDBJ databases">
        <title>High contiguity whole genome sequence and gene annotation resource for two Venturia nashicola isolates.</title>
        <authorList>
            <person name="Prokchorchik M."/>
            <person name="Won K."/>
            <person name="Lee Y."/>
            <person name="Choi E.D."/>
            <person name="Segonzac C."/>
            <person name="Sohn K.H."/>
        </authorList>
    </citation>
    <scope>NUCLEOTIDE SEQUENCE [LARGE SCALE GENOMIC DNA]</scope>
    <source>
        <strain evidence="18 19">PRI2</strain>
    </source>
</reference>
<evidence type="ECO:0000256" key="16">
    <source>
        <dbReference type="ARBA" id="ARBA00084039"/>
    </source>
</evidence>
<dbReference type="EC" id="3.5.4.1" evidence="14"/>
<evidence type="ECO:0000256" key="15">
    <source>
        <dbReference type="ARBA" id="ARBA00074321"/>
    </source>
</evidence>
<protein>
    <recommendedName>
        <fullName evidence="15">Cytosine deaminase</fullName>
        <ecNumber evidence="14">3.5.4.1</ecNumber>
    </recommendedName>
    <alternativeName>
        <fullName evidence="16">Cytosine aminohydrolase</fullName>
    </alternativeName>
</protein>
<evidence type="ECO:0000256" key="2">
    <source>
        <dbReference type="ARBA" id="ARBA00004123"/>
    </source>
</evidence>
<comment type="subcellular location">
    <subcellularLocation>
        <location evidence="3">Cytoplasm</location>
    </subcellularLocation>
    <subcellularLocation>
        <location evidence="2">Nucleus</location>
    </subcellularLocation>
</comment>
<comment type="similarity">
    <text evidence="4">Belongs to the cytidine and deoxycytidylate deaminase family.</text>
</comment>
<comment type="caution">
    <text evidence="18">The sequence shown here is derived from an EMBL/GenBank/DDBJ whole genome shotgun (WGS) entry which is preliminary data.</text>
</comment>
<dbReference type="InterPro" id="IPR016193">
    <property type="entry name" value="Cytidine_deaminase-like"/>
</dbReference>
<dbReference type="Proteomes" id="UP000298493">
    <property type="component" value="Unassembled WGS sequence"/>
</dbReference>
<dbReference type="PANTHER" id="PTHR11079">
    <property type="entry name" value="CYTOSINE DEAMINASE FAMILY MEMBER"/>
    <property type="match status" value="1"/>
</dbReference>
<feature type="domain" description="CMP/dCMP-type deaminase" evidence="17">
    <location>
        <begin position="3"/>
        <end position="123"/>
    </location>
</feature>
<evidence type="ECO:0000256" key="14">
    <source>
        <dbReference type="ARBA" id="ARBA00066550"/>
    </source>
</evidence>
<keyword evidence="19" id="KW-1185">Reference proteome</keyword>
<dbReference type="Pfam" id="PF00383">
    <property type="entry name" value="dCMP_cyt_deam_1"/>
    <property type="match status" value="1"/>
</dbReference>
<evidence type="ECO:0000313" key="18">
    <source>
        <dbReference type="EMBL" id="TID16640.1"/>
    </source>
</evidence>
<evidence type="ECO:0000256" key="13">
    <source>
        <dbReference type="ARBA" id="ARBA00060700"/>
    </source>
</evidence>
<evidence type="ECO:0000256" key="9">
    <source>
        <dbReference type="ARBA" id="ARBA00022833"/>
    </source>
</evidence>
<dbReference type="GO" id="GO:0004131">
    <property type="term" value="F:cytosine deaminase activity"/>
    <property type="evidence" value="ECO:0007669"/>
    <property type="project" value="UniProtKB-EC"/>
</dbReference>
<comment type="function">
    <text evidence="12">Catalyzes the hydrolytic deamination of cytosine to uracil or 5-methylcytosine to thymine. Is involved in the pyrimidine salvage pathway, which allows the cell to utilize cytosine for pyrimidine nucleotide synthesis.</text>
</comment>
<dbReference type="EMBL" id="SNSC02000018">
    <property type="protein sequence ID" value="TID16640.1"/>
    <property type="molecule type" value="Genomic_DNA"/>
</dbReference>
<dbReference type="GO" id="GO:0046872">
    <property type="term" value="F:metal ion binding"/>
    <property type="evidence" value="ECO:0007669"/>
    <property type="project" value="UniProtKB-KW"/>
</dbReference>
<dbReference type="FunFam" id="3.40.140.10:FF:000016">
    <property type="entry name" value="Cytosine deaminase"/>
    <property type="match status" value="1"/>
</dbReference>
<evidence type="ECO:0000259" key="17">
    <source>
        <dbReference type="PROSITE" id="PS51747"/>
    </source>
</evidence>
<evidence type="ECO:0000256" key="11">
    <source>
        <dbReference type="ARBA" id="ARBA00050113"/>
    </source>
</evidence>
<comment type="catalytic activity">
    <reaction evidence="11">
        <text>cytosine + H2O + H(+) = uracil + NH4(+)</text>
        <dbReference type="Rhea" id="RHEA:20605"/>
        <dbReference type="ChEBI" id="CHEBI:15377"/>
        <dbReference type="ChEBI" id="CHEBI:15378"/>
        <dbReference type="ChEBI" id="CHEBI:16040"/>
        <dbReference type="ChEBI" id="CHEBI:17568"/>
        <dbReference type="ChEBI" id="CHEBI:28938"/>
        <dbReference type="EC" id="3.5.4.1"/>
    </reaction>
</comment>
<organism evidence="18 19">
    <name type="scientific">Venturia nashicola</name>
    <dbReference type="NCBI Taxonomy" id="86259"/>
    <lineage>
        <taxon>Eukaryota</taxon>
        <taxon>Fungi</taxon>
        <taxon>Dikarya</taxon>
        <taxon>Ascomycota</taxon>
        <taxon>Pezizomycotina</taxon>
        <taxon>Dothideomycetes</taxon>
        <taxon>Pleosporomycetidae</taxon>
        <taxon>Venturiales</taxon>
        <taxon>Venturiaceae</taxon>
        <taxon>Venturia</taxon>
    </lineage>
</organism>
<evidence type="ECO:0000256" key="7">
    <source>
        <dbReference type="ARBA" id="ARBA00022723"/>
    </source>
</evidence>
<dbReference type="InterPro" id="IPR002125">
    <property type="entry name" value="CMP_dCMP_dom"/>
</dbReference>
<keyword evidence="9" id="KW-0862">Zinc</keyword>
<dbReference type="GO" id="GO:0019858">
    <property type="term" value="P:cytosine metabolic process"/>
    <property type="evidence" value="ECO:0007669"/>
    <property type="project" value="TreeGrafter"/>
</dbReference>
<dbReference type="CDD" id="cd01285">
    <property type="entry name" value="nucleoside_deaminase"/>
    <property type="match status" value="1"/>
</dbReference>
<dbReference type="PROSITE" id="PS51747">
    <property type="entry name" value="CYT_DCMP_DEAMINASES_2"/>
    <property type="match status" value="1"/>
</dbReference>
<dbReference type="GO" id="GO:0005737">
    <property type="term" value="C:cytoplasm"/>
    <property type="evidence" value="ECO:0007669"/>
    <property type="project" value="UniProtKB-SubCell"/>
</dbReference>
<evidence type="ECO:0000256" key="1">
    <source>
        <dbReference type="ARBA" id="ARBA00001947"/>
    </source>
</evidence>
<evidence type="ECO:0000256" key="8">
    <source>
        <dbReference type="ARBA" id="ARBA00022801"/>
    </source>
</evidence>
<comment type="pathway">
    <text evidence="13">Pyrimidine metabolism; UMP biosynthesis via salvage pathway; uracil from cytosine: step 1/1.</text>
</comment>
<evidence type="ECO:0000256" key="5">
    <source>
        <dbReference type="ARBA" id="ARBA00011738"/>
    </source>
</evidence>
<dbReference type="GO" id="GO:0008655">
    <property type="term" value="P:pyrimidine-containing compound salvage"/>
    <property type="evidence" value="ECO:0007669"/>
    <property type="project" value="TreeGrafter"/>
</dbReference>
<evidence type="ECO:0000256" key="10">
    <source>
        <dbReference type="ARBA" id="ARBA00023242"/>
    </source>
</evidence>
<sequence length="153" mass="16244">MRESNSPGFKAAMEEAEAGAKEGGVPIGAALVAADGTILGRGHNMRIQKSSPTIHQQAETSAFENAGRLPASAYKGATVYTSLSPCIYCTGLCLLYGVKRVVIGENKTFVGGEDLLEKNGVKVVVLDNARGKELMAKFIKENPGEWNEDIGKE</sequence>
<dbReference type="PANTHER" id="PTHR11079:SF190">
    <property type="entry name" value="CYTOSINE DEAMINASE"/>
    <property type="match status" value="1"/>
</dbReference>
<keyword evidence="7" id="KW-0479">Metal-binding</keyword>
<comment type="cofactor">
    <cofactor evidence="1">
        <name>Zn(2+)</name>
        <dbReference type="ChEBI" id="CHEBI:29105"/>
    </cofactor>
</comment>
<keyword evidence="6" id="KW-0963">Cytoplasm</keyword>
<dbReference type="GO" id="GO:0008835">
    <property type="term" value="F:diaminohydroxyphosphoribosylaminopyrimidine deaminase activity"/>
    <property type="evidence" value="ECO:0007669"/>
    <property type="project" value="TreeGrafter"/>
</dbReference>
<keyword evidence="10" id="KW-0539">Nucleus</keyword>
<evidence type="ECO:0000256" key="6">
    <source>
        <dbReference type="ARBA" id="ARBA00022490"/>
    </source>
</evidence>
<name>A0A4Z1NM07_9PEZI</name>
<evidence type="ECO:0000313" key="19">
    <source>
        <dbReference type="Proteomes" id="UP000298493"/>
    </source>
</evidence>
<evidence type="ECO:0000256" key="4">
    <source>
        <dbReference type="ARBA" id="ARBA00006576"/>
    </source>
</evidence>
<dbReference type="SUPFAM" id="SSF53927">
    <property type="entry name" value="Cytidine deaminase-like"/>
    <property type="match status" value="1"/>
</dbReference>
<accession>A0A4Z1NM07</accession>
<gene>
    <name evidence="18" type="ORF">E6O75_ATG11758</name>
</gene>
<comment type="subunit">
    <text evidence="5">Homodimer.</text>
</comment>
<dbReference type="AlphaFoldDB" id="A0A4Z1NM07"/>
<keyword evidence="8" id="KW-0378">Hydrolase</keyword>
<dbReference type="STRING" id="86259.A0A4Z1NM07"/>